<dbReference type="PANTHER" id="PTHR36302">
    <property type="entry name" value="BLR7088 PROTEIN"/>
    <property type="match status" value="1"/>
</dbReference>
<sequence length="158" mass="17322">MKLRNVLPVLGMVMFSATLMAGTAADSVTVSDPYARAVPPGQPNSASFMTIVNNSEKDHALVNAESPVSKVVELHTHRMEEGMMKMRRVEKIDLPAGQTVALKPGGLHVMFIGLKQDLKPGENVDVTLIFEDGSKTQIQAPVKKLQMKMMKKGMKHMH</sequence>
<dbReference type="AlphaFoldDB" id="A0A1T2KXQ4"/>
<dbReference type="InterPro" id="IPR036182">
    <property type="entry name" value="PCuAC_sf"/>
</dbReference>
<reference evidence="2 3" key="1">
    <citation type="submission" date="2016-11" db="EMBL/GenBank/DDBJ databases">
        <title>Mixed transmission modes and dynamic genome evolution in an obligate animal-bacterial symbiosis.</title>
        <authorList>
            <person name="Russell S.L."/>
            <person name="Corbett-Detig R.B."/>
            <person name="Cavanaugh C.M."/>
        </authorList>
    </citation>
    <scope>NUCLEOTIDE SEQUENCE [LARGE SCALE GENOMIC DNA]</scope>
    <source>
        <strain evidence="2">Se-Cadez</strain>
    </source>
</reference>
<feature type="signal peptide" evidence="1">
    <location>
        <begin position="1"/>
        <end position="21"/>
    </location>
</feature>
<evidence type="ECO:0000313" key="3">
    <source>
        <dbReference type="Proteomes" id="UP000190896"/>
    </source>
</evidence>
<dbReference type="Gene3D" id="2.60.40.1890">
    <property type="entry name" value="PCu(A)C copper chaperone"/>
    <property type="match status" value="1"/>
</dbReference>
<dbReference type="PANTHER" id="PTHR36302:SF1">
    <property type="entry name" value="COPPER CHAPERONE PCU(A)C"/>
    <property type="match status" value="1"/>
</dbReference>
<feature type="chain" id="PRO_5012233446" description="Copper chaperone PCu(A)C" evidence="1">
    <location>
        <begin position="22"/>
        <end position="158"/>
    </location>
</feature>
<evidence type="ECO:0000313" key="2">
    <source>
        <dbReference type="EMBL" id="OOZ37647.1"/>
    </source>
</evidence>
<dbReference type="SUPFAM" id="SSF110087">
    <property type="entry name" value="DR1885-like metal-binding protein"/>
    <property type="match status" value="1"/>
</dbReference>
<dbReference type="Proteomes" id="UP000190896">
    <property type="component" value="Unassembled WGS sequence"/>
</dbReference>
<accession>A0A1T2KXQ4</accession>
<dbReference type="InterPro" id="IPR058248">
    <property type="entry name" value="Lxx211020-like"/>
</dbReference>
<keyword evidence="3" id="KW-1185">Reference proteome</keyword>
<comment type="caution">
    <text evidence="2">The sequence shown here is derived from an EMBL/GenBank/DDBJ whole genome shotgun (WGS) entry which is preliminary data.</text>
</comment>
<proteinExistence type="predicted"/>
<dbReference type="InterPro" id="IPR007410">
    <property type="entry name" value="LpqE-like"/>
</dbReference>
<dbReference type="Pfam" id="PF04314">
    <property type="entry name" value="PCuAC"/>
    <property type="match status" value="1"/>
</dbReference>
<name>A0A1T2KXQ4_9GAMM</name>
<evidence type="ECO:0000256" key="1">
    <source>
        <dbReference type="SAM" id="SignalP"/>
    </source>
</evidence>
<evidence type="ECO:0008006" key="4">
    <source>
        <dbReference type="Google" id="ProtNLM"/>
    </source>
</evidence>
<protein>
    <recommendedName>
        <fullName evidence="4">Copper chaperone PCu(A)C</fullName>
    </recommendedName>
</protein>
<gene>
    <name evidence="2" type="ORF">BOW51_01295</name>
</gene>
<dbReference type="EMBL" id="MPRJ01000005">
    <property type="protein sequence ID" value="OOZ37647.1"/>
    <property type="molecule type" value="Genomic_DNA"/>
</dbReference>
<dbReference type="RefSeq" id="WP_078485721.1">
    <property type="nucleotide sequence ID" value="NZ_MPRJ01000005.1"/>
</dbReference>
<organism evidence="2 3">
    <name type="scientific">Solemya velesiana gill symbiont</name>
    <dbReference type="NCBI Taxonomy" id="1918948"/>
    <lineage>
        <taxon>Bacteria</taxon>
        <taxon>Pseudomonadati</taxon>
        <taxon>Pseudomonadota</taxon>
        <taxon>Gammaproteobacteria</taxon>
        <taxon>sulfur-oxidizing symbionts</taxon>
    </lineage>
</organism>
<keyword evidence="1" id="KW-0732">Signal</keyword>